<feature type="domain" description="C3H1-type" evidence="9">
    <location>
        <begin position="190"/>
        <end position="216"/>
    </location>
</feature>
<keyword evidence="3 6" id="KW-0863">Zinc-finger</keyword>
<feature type="compositionally biased region" description="Acidic residues" evidence="8">
    <location>
        <begin position="128"/>
        <end position="142"/>
    </location>
</feature>
<dbReference type="GO" id="GO:0008270">
    <property type="term" value="F:zinc ion binding"/>
    <property type="evidence" value="ECO:0007669"/>
    <property type="project" value="UniProtKB-KW"/>
</dbReference>
<keyword evidence="4 6" id="KW-0862">Zinc</keyword>
<dbReference type="PROSITE" id="PS50103">
    <property type="entry name" value="ZF_C3H1"/>
    <property type="match status" value="1"/>
</dbReference>
<organism evidence="10 11">
    <name type="scientific">Albula glossodonta</name>
    <name type="common">roundjaw bonefish</name>
    <dbReference type="NCBI Taxonomy" id="121402"/>
    <lineage>
        <taxon>Eukaryota</taxon>
        <taxon>Metazoa</taxon>
        <taxon>Chordata</taxon>
        <taxon>Craniata</taxon>
        <taxon>Vertebrata</taxon>
        <taxon>Euteleostomi</taxon>
        <taxon>Actinopterygii</taxon>
        <taxon>Neopterygii</taxon>
        <taxon>Teleostei</taxon>
        <taxon>Albuliformes</taxon>
        <taxon>Albulidae</taxon>
        <taxon>Albula</taxon>
    </lineage>
</organism>
<dbReference type="InterPro" id="IPR041367">
    <property type="entry name" value="Znf-CCCH_4"/>
</dbReference>
<dbReference type="Gene3D" id="2.30.30.1190">
    <property type="match status" value="1"/>
</dbReference>
<dbReference type="PANTHER" id="PTHR46297:SF1">
    <property type="entry name" value="ZINC FINGER CCCH-TYPE WITH G PATCH DOMAIN-CONTAINING PROTEIN"/>
    <property type="match status" value="1"/>
</dbReference>
<dbReference type="GO" id="GO:0001227">
    <property type="term" value="F:DNA-binding transcription repressor activity, RNA polymerase II-specific"/>
    <property type="evidence" value="ECO:0007669"/>
    <property type="project" value="TreeGrafter"/>
</dbReference>
<feature type="zinc finger region" description="C3H1-type" evidence="6">
    <location>
        <begin position="190"/>
        <end position="216"/>
    </location>
</feature>
<dbReference type="PANTHER" id="PTHR46297">
    <property type="entry name" value="ZINC FINGER CCCH-TYPE WITH G PATCH DOMAIN-CONTAINING PROTEIN"/>
    <property type="match status" value="1"/>
</dbReference>
<keyword evidence="5" id="KW-0539">Nucleus</keyword>
<feature type="region of interest" description="Disordered" evidence="8">
    <location>
        <begin position="101"/>
        <end position="144"/>
    </location>
</feature>
<proteinExistence type="predicted"/>
<feature type="coiled-coil region" evidence="7">
    <location>
        <begin position="603"/>
        <end position="640"/>
    </location>
</feature>
<feature type="compositionally biased region" description="Polar residues" evidence="8">
    <location>
        <begin position="104"/>
        <end position="125"/>
    </location>
</feature>
<evidence type="ECO:0000256" key="5">
    <source>
        <dbReference type="ARBA" id="ARBA00023242"/>
    </source>
</evidence>
<evidence type="ECO:0000256" key="7">
    <source>
        <dbReference type="SAM" id="Coils"/>
    </source>
</evidence>
<comment type="subcellular location">
    <subcellularLocation>
        <location evidence="1">Nucleus</location>
    </subcellularLocation>
</comment>
<evidence type="ECO:0000256" key="3">
    <source>
        <dbReference type="ARBA" id="ARBA00022771"/>
    </source>
</evidence>
<dbReference type="Proteomes" id="UP000824540">
    <property type="component" value="Unassembled WGS sequence"/>
</dbReference>
<reference evidence="10" key="1">
    <citation type="thesis" date="2021" institute="BYU ScholarsArchive" country="Provo, UT, USA">
        <title>Applications of and Algorithms for Genome Assembly and Genomic Analyses with an Emphasis on Marine Teleosts.</title>
        <authorList>
            <person name="Pickett B.D."/>
        </authorList>
    </citation>
    <scope>NUCLEOTIDE SEQUENCE</scope>
    <source>
        <strain evidence="10">HI-2016</strain>
    </source>
</reference>
<evidence type="ECO:0000259" key="9">
    <source>
        <dbReference type="PROSITE" id="PS50103"/>
    </source>
</evidence>
<dbReference type="GO" id="GO:0005634">
    <property type="term" value="C:nucleus"/>
    <property type="evidence" value="ECO:0007669"/>
    <property type="project" value="UniProtKB-SubCell"/>
</dbReference>
<dbReference type="Gene3D" id="2.30.30.140">
    <property type="match status" value="1"/>
</dbReference>
<dbReference type="AlphaFoldDB" id="A0A8T2MYQ3"/>
<keyword evidence="2 6" id="KW-0479">Metal-binding</keyword>
<evidence type="ECO:0000313" key="11">
    <source>
        <dbReference type="Proteomes" id="UP000824540"/>
    </source>
</evidence>
<keyword evidence="7" id="KW-0175">Coiled coil</keyword>
<dbReference type="OrthoDB" id="4822at2759"/>
<evidence type="ECO:0000256" key="2">
    <source>
        <dbReference type="ARBA" id="ARBA00022723"/>
    </source>
</evidence>
<evidence type="ECO:0000256" key="1">
    <source>
        <dbReference type="ARBA" id="ARBA00004123"/>
    </source>
</evidence>
<evidence type="ECO:0000313" key="10">
    <source>
        <dbReference type="EMBL" id="KAG9331191.1"/>
    </source>
</evidence>
<dbReference type="EMBL" id="JAFBMS010000371">
    <property type="protein sequence ID" value="KAG9331191.1"/>
    <property type="molecule type" value="Genomic_DNA"/>
</dbReference>
<gene>
    <name evidence="10" type="ORF">JZ751_019905</name>
</gene>
<dbReference type="CDD" id="cd20384">
    <property type="entry name" value="Tudor_ZGPAT"/>
    <property type="match status" value="1"/>
</dbReference>
<dbReference type="Pfam" id="PF18044">
    <property type="entry name" value="zf-CCCH_4"/>
    <property type="match status" value="1"/>
</dbReference>
<evidence type="ECO:0000256" key="6">
    <source>
        <dbReference type="PROSITE-ProRule" id="PRU00723"/>
    </source>
</evidence>
<evidence type="ECO:0000256" key="4">
    <source>
        <dbReference type="ARBA" id="ARBA00022833"/>
    </source>
</evidence>
<evidence type="ECO:0000256" key="8">
    <source>
        <dbReference type="SAM" id="MobiDB-lite"/>
    </source>
</evidence>
<dbReference type="InterPro" id="IPR000571">
    <property type="entry name" value="Znf_CCCH"/>
</dbReference>
<dbReference type="GO" id="GO:0000978">
    <property type="term" value="F:RNA polymerase II cis-regulatory region sequence-specific DNA binding"/>
    <property type="evidence" value="ECO:0007669"/>
    <property type="project" value="TreeGrafter"/>
</dbReference>
<keyword evidence="11" id="KW-1185">Reference proteome</keyword>
<name>A0A8T2MYQ3_9TELE</name>
<accession>A0A8T2MYQ3</accession>
<comment type="caution">
    <text evidence="10">The sequence shown here is derived from an EMBL/GenBank/DDBJ whole genome shotgun (WGS) entry which is preliminary data.</text>
</comment>
<sequence>MDERSLEAAIETYNAQLQQVETALQAGLDASQEADLIRLKEDLRQLIELTESSLVSVKKSRLLASLEDCPAPQAGLLAERTATGSQDDEFAAFYSELEEPALGGSSSSANGPLSPRQSCSSTPTATAEAEDQLGDEDEEDGDAMSGMKVRAPYRSSWGTLEYHNAMVVGSEDCAGSEALVRVLYVHPTHKSMKPCPFFLEDKCRFMENCRFSHGEVVAVSELREFQESDLSNLQEGSSCLARHEDGIWYPAKITVLSSHELEITGGCYMVKFDSLLQRDMVVEADGIIPPLRPDHPESSESDDDCGEFPAYAKVLDSAGSEEWAPSCSSTFGGWEAHTRGIGSKLMVKMGYEFGKGECAICSSSVQTGQDSKPGPLRSVTRRLSGSPAQWLAGSVTRRLSDSPAQWLAGSVARRLSGSPAQWLAGSVTRRLSSLSAQWLAGSVTRRLSDSPAQRLVGSVARRLRLGRNAEGRVEPVLAVVLPKGKSLDQCAEIIQRKPQKQLQKGGVARGRRRGKKVAAAAQGRSNVFDFLNSKLGDTVQQATTDTLPTPRNSKDTYRGGETTKRSLNVQLFQTTERVAQTEREIGRLTQALSRQAGRDKAMVSHLEEKLSAARKQLDLLKAQELQVQQQQRKADTHKKMTKF</sequence>
<protein>
    <recommendedName>
        <fullName evidence="9">C3H1-type domain-containing protein</fullName>
    </recommendedName>
</protein>